<evidence type="ECO:0000313" key="3">
    <source>
        <dbReference type="EMBL" id="CAG8951422.1"/>
    </source>
</evidence>
<protein>
    <recommendedName>
        <fullName evidence="5">Tat pathway signal sequence</fullName>
    </recommendedName>
</protein>
<proteinExistence type="inferred from homology"/>
<gene>
    <name evidence="3" type="ORF">HYFRA_00007338</name>
</gene>
<evidence type="ECO:0000256" key="1">
    <source>
        <dbReference type="ARBA" id="ARBA00035112"/>
    </source>
</evidence>
<reference evidence="3" key="1">
    <citation type="submission" date="2021-07" db="EMBL/GenBank/DDBJ databases">
        <authorList>
            <person name="Durling M."/>
        </authorList>
    </citation>
    <scope>NUCLEOTIDE SEQUENCE</scope>
</reference>
<keyword evidence="2" id="KW-1133">Transmembrane helix</keyword>
<keyword evidence="2" id="KW-0812">Transmembrane</keyword>
<comment type="similarity">
    <text evidence="1">Belongs to the ustYa family.</text>
</comment>
<organism evidence="3 4">
    <name type="scientific">Hymenoscyphus fraxineus</name>
    <dbReference type="NCBI Taxonomy" id="746836"/>
    <lineage>
        <taxon>Eukaryota</taxon>
        <taxon>Fungi</taxon>
        <taxon>Dikarya</taxon>
        <taxon>Ascomycota</taxon>
        <taxon>Pezizomycotina</taxon>
        <taxon>Leotiomycetes</taxon>
        <taxon>Helotiales</taxon>
        <taxon>Helotiaceae</taxon>
        <taxon>Hymenoscyphus</taxon>
    </lineage>
</organism>
<dbReference type="EMBL" id="CAJVRL010000043">
    <property type="protein sequence ID" value="CAG8951422.1"/>
    <property type="molecule type" value="Genomic_DNA"/>
</dbReference>
<evidence type="ECO:0000313" key="4">
    <source>
        <dbReference type="Proteomes" id="UP000696280"/>
    </source>
</evidence>
<dbReference type="GO" id="GO:0043386">
    <property type="term" value="P:mycotoxin biosynthetic process"/>
    <property type="evidence" value="ECO:0007669"/>
    <property type="project" value="InterPro"/>
</dbReference>
<evidence type="ECO:0008006" key="5">
    <source>
        <dbReference type="Google" id="ProtNLM"/>
    </source>
</evidence>
<dbReference type="Proteomes" id="UP000696280">
    <property type="component" value="Unassembled WGS sequence"/>
</dbReference>
<dbReference type="Pfam" id="PF11807">
    <property type="entry name" value="UstYa"/>
    <property type="match status" value="1"/>
</dbReference>
<name>A0A9N9KSX0_9HELO</name>
<dbReference type="OrthoDB" id="3687641at2759"/>
<dbReference type="InterPro" id="IPR021765">
    <property type="entry name" value="UstYa-like"/>
</dbReference>
<accession>A0A9N9KSX0</accession>
<feature type="transmembrane region" description="Helical" evidence="2">
    <location>
        <begin position="31"/>
        <end position="56"/>
    </location>
</feature>
<keyword evidence="4" id="KW-1185">Reference proteome</keyword>
<sequence length="270" mass="31026">MSPWKEFRYDLLRREEDASNPRRSLTRYKKIPYALFYGLTSCLCLSLVGNCILLYFSQQLFFKNPQPSWSPTIDAIPWSMTKFNGSLIAKSSFVGQNDQVDAMWDQYTSNPWVDGTSIVLSVSEEEIRSSSRWSTDEELSTSTAVALSPQNGGGYMATIEMPHQLHCLNILRKNVYREHYQDDPYFKSGDTGNHTAHCIEMLRQVLECRSDSQLILFHWVQGWEGPVPDFNTWHRCRNPDTVLDWAANHSAPLTERIVKPQGVAELPDRP</sequence>
<dbReference type="PANTHER" id="PTHR33365">
    <property type="entry name" value="YALI0B05434P"/>
    <property type="match status" value="1"/>
</dbReference>
<keyword evidence="2" id="KW-0472">Membrane</keyword>
<evidence type="ECO:0000256" key="2">
    <source>
        <dbReference type="SAM" id="Phobius"/>
    </source>
</evidence>
<comment type="caution">
    <text evidence="3">The sequence shown here is derived from an EMBL/GenBank/DDBJ whole genome shotgun (WGS) entry which is preliminary data.</text>
</comment>
<dbReference type="PANTHER" id="PTHR33365:SF14">
    <property type="entry name" value="TAT PATHWAY SIGNAL SEQUENCE"/>
    <property type="match status" value="1"/>
</dbReference>
<dbReference type="AlphaFoldDB" id="A0A9N9KSX0"/>